<organism evidence="3">
    <name type="scientific">Uncultured Desulfatiglans sp</name>
    <dbReference type="NCBI Taxonomy" id="1748965"/>
    <lineage>
        <taxon>Bacteria</taxon>
        <taxon>Pseudomonadati</taxon>
        <taxon>Thermodesulfobacteriota</taxon>
        <taxon>Desulfobacteria</taxon>
        <taxon>Desulfatiglandales</taxon>
        <taxon>Desulfatiglandaceae</taxon>
        <taxon>Desulfatiglans</taxon>
        <taxon>environmental samples</taxon>
    </lineage>
</organism>
<dbReference type="EC" id="1.12.1.2" evidence="3"/>
<protein>
    <submittedName>
        <fullName evidence="3">Hydrogen dehydrogenase</fullName>
        <ecNumber evidence="3">1.12.1.2</ecNumber>
    </submittedName>
</protein>
<accession>A0A653AHH4</accession>
<dbReference type="GO" id="GO:0008901">
    <property type="term" value="F:ferredoxin hydrogenase activity"/>
    <property type="evidence" value="ECO:0007669"/>
    <property type="project" value="InterPro"/>
</dbReference>
<dbReference type="Gene3D" id="1.10.645.10">
    <property type="entry name" value="Cytochrome-c3 Hydrogenase, chain B"/>
    <property type="match status" value="1"/>
</dbReference>
<dbReference type="PANTHER" id="PTHR43600">
    <property type="entry name" value="COENZYME F420 HYDROGENASE, SUBUNIT ALPHA"/>
    <property type="match status" value="1"/>
</dbReference>
<comment type="cofactor">
    <cofactor evidence="2">
        <name>Fe cation</name>
        <dbReference type="ChEBI" id="CHEBI:24875"/>
    </cofactor>
</comment>
<dbReference type="AlphaFoldDB" id="A0A653AHH4"/>
<gene>
    <name evidence="3" type="ORF">TRIP_B50321</name>
</gene>
<name>A0A653AHH4_UNCDX</name>
<keyword evidence="2" id="KW-0408">Iron</keyword>
<dbReference type="PROSITE" id="PS00508">
    <property type="entry name" value="NI_HGENASE_L_2"/>
    <property type="match status" value="1"/>
</dbReference>
<dbReference type="PANTHER" id="PTHR43600:SF4">
    <property type="entry name" value="CYTOSOLIC NIFE-HYDROGENASE, ALPHA SUBUNIT"/>
    <property type="match status" value="1"/>
</dbReference>
<dbReference type="GO" id="GO:0016151">
    <property type="term" value="F:nickel cation binding"/>
    <property type="evidence" value="ECO:0007669"/>
    <property type="project" value="InterPro"/>
</dbReference>
<feature type="binding site" evidence="2">
    <location>
        <position position="67"/>
    </location>
    <ligand>
        <name>Fe cation</name>
        <dbReference type="ChEBI" id="CHEBI:24875"/>
    </ligand>
</feature>
<feature type="binding site" evidence="2">
    <location>
        <position position="67"/>
    </location>
    <ligand>
        <name>Ni(2+)</name>
        <dbReference type="ChEBI" id="CHEBI:49786"/>
    </ligand>
</feature>
<dbReference type="InterPro" id="IPR001501">
    <property type="entry name" value="Ni-dep_hyd_lsu"/>
</dbReference>
<keyword evidence="2" id="KW-0479">Metal-binding</keyword>
<keyword evidence="2" id="KW-0460">Magnesium</keyword>
<feature type="binding site" evidence="2">
    <location>
        <position position="415"/>
    </location>
    <ligand>
        <name>Ni(2+)</name>
        <dbReference type="ChEBI" id="CHEBI:49786"/>
    </ligand>
</feature>
<sequence>MKGDKTIEVDVLARVEGEGGLFVKIKGGQVESVQFRIFEPPRFFEALLCGRCHAEAPDITARICGICPIAYMTSSSQAMESAFGARLTGPLRELRRLIYCGEWIESHGLHIYMLHAPDFLGCADAIELAGIQPEVVKRGLRLKAVGNRIVTLLGGREIHPVNFKVGGFYRVPGRRELLALTEDLEWARDAAYDTVRWVAGFDFPVFEQDYEFVSMHHPDEYAVIEGRLVSSEGIDIPLEAFEAHFREEQAAHSTALHAAVKARGPYMVGPMARFNLNFDQLPPMARRAAEEVGYVPPCRNPFKSIVVRAIEVLCACETALDIVAGYDPPPSPAIDFEPHSATAYGCSEAPRGICWHRYALDEEGVIRSVRIVPPTSQNQAVIERDLRRLVERYADLPEDRLTWLCEQAIRNYDPCISCSCHVVQTC</sequence>
<evidence type="ECO:0000256" key="1">
    <source>
        <dbReference type="ARBA" id="ARBA00023002"/>
    </source>
</evidence>
<feature type="binding site" evidence="2">
    <location>
        <position position="45"/>
    </location>
    <ligand>
        <name>Mg(2+)</name>
        <dbReference type="ChEBI" id="CHEBI:18420"/>
    </ligand>
</feature>
<feature type="binding site" evidence="2">
    <location>
        <position position="371"/>
    </location>
    <ligand>
        <name>Mg(2+)</name>
        <dbReference type="ChEBI" id="CHEBI:18420"/>
    </ligand>
</feature>
<reference evidence="3" key="1">
    <citation type="submission" date="2018-07" db="EMBL/GenBank/DDBJ databases">
        <authorList>
            <consortium name="Genoscope - CEA"/>
            <person name="William W."/>
        </authorList>
    </citation>
    <scope>NUCLEOTIDE SEQUENCE</scope>
    <source>
        <strain evidence="3">IK1</strain>
    </source>
</reference>
<feature type="binding site" evidence="2">
    <location>
        <position position="421"/>
    </location>
    <ligand>
        <name>Mg(2+)</name>
        <dbReference type="ChEBI" id="CHEBI:18420"/>
    </ligand>
</feature>
<dbReference type="InterPro" id="IPR029014">
    <property type="entry name" value="NiFe-Hase_large"/>
</dbReference>
<keyword evidence="2" id="KW-0533">Nickel</keyword>
<proteinExistence type="predicted"/>
<feature type="binding site" evidence="2">
    <location>
        <position position="64"/>
    </location>
    <ligand>
        <name>Ni(2+)</name>
        <dbReference type="ChEBI" id="CHEBI:49786"/>
    </ligand>
</feature>
<dbReference type="GO" id="GO:0047985">
    <property type="term" value="F:hydrogen dehydrogenase activity"/>
    <property type="evidence" value="ECO:0007669"/>
    <property type="project" value="UniProtKB-EC"/>
</dbReference>
<dbReference type="EMBL" id="UPXX01000032">
    <property type="protein sequence ID" value="VBB47468.1"/>
    <property type="molecule type" value="Genomic_DNA"/>
</dbReference>
<keyword evidence="1 3" id="KW-0560">Oxidoreductase</keyword>
<dbReference type="SUPFAM" id="SSF56762">
    <property type="entry name" value="HydB/Nqo4-like"/>
    <property type="match status" value="1"/>
</dbReference>
<dbReference type="Pfam" id="PF00374">
    <property type="entry name" value="NiFeSe_Hases"/>
    <property type="match status" value="1"/>
</dbReference>
<dbReference type="InterPro" id="IPR018194">
    <property type="entry name" value="Ni-dep_hyd_lsu_Ni_BS"/>
</dbReference>
<evidence type="ECO:0000256" key="2">
    <source>
        <dbReference type="PIRSR" id="PIRSR601501-1"/>
    </source>
</evidence>
<comment type="cofactor">
    <cofactor evidence="2">
        <name>Ni(2+)</name>
        <dbReference type="ChEBI" id="CHEBI:49786"/>
    </cofactor>
</comment>
<evidence type="ECO:0000313" key="3">
    <source>
        <dbReference type="EMBL" id="VBB47468.1"/>
    </source>
</evidence>
<feature type="binding site" evidence="2">
    <location>
        <position position="418"/>
    </location>
    <ligand>
        <name>Fe cation</name>
        <dbReference type="ChEBI" id="CHEBI:24875"/>
    </ligand>
</feature>